<protein>
    <recommendedName>
        <fullName evidence="4">Hpt domain-containing protein</fullName>
    </recommendedName>
</protein>
<feature type="non-terminal residue" evidence="2">
    <location>
        <position position="134"/>
    </location>
</feature>
<evidence type="ECO:0000313" key="3">
    <source>
        <dbReference type="Proteomes" id="UP001189429"/>
    </source>
</evidence>
<evidence type="ECO:0000256" key="1">
    <source>
        <dbReference type="SAM" id="MobiDB-lite"/>
    </source>
</evidence>
<comment type="caution">
    <text evidence="2">The sequence shown here is derived from an EMBL/GenBank/DDBJ whole genome shotgun (WGS) entry which is preliminary data.</text>
</comment>
<evidence type="ECO:0008006" key="4">
    <source>
        <dbReference type="Google" id="ProtNLM"/>
    </source>
</evidence>
<proteinExistence type="predicted"/>
<gene>
    <name evidence="2" type="ORF">PCOR1329_LOCUS50174</name>
</gene>
<accession>A0ABN9UNQ3</accession>
<reference evidence="2" key="1">
    <citation type="submission" date="2023-10" db="EMBL/GenBank/DDBJ databases">
        <authorList>
            <person name="Chen Y."/>
            <person name="Shah S."/>
            <person name="Dougan E. K."/>
            <person name="Thang M."/>
            <person name="Chan C."/>
        </authorList>
    </citation>
    <scope>NUCLEOTIDE SEQUENCE [LARGE SCALE GENOMIC DNA]</scope>
</reference>
<feature type="region of interest" description="Disordered" evidence="1">
    <location>
        <begin position="1"/>
        <end position="25"/>
    </location>
</feature>
<organism evidence="2 3">
    <name type="scientific">Prorocentrum cordatum</name>
    <dbReference type="NCBI Taxonomy" id="2364126"/>
    <lineage>
        <taxon>Eukaryota</taxon>
        <taxon>Sar</taxon>
        <taxon>Alveolata</taxon>
        <taxon>Dinophyceae</taxon>
        <taxon>Prorocentrales</taxon>
        <taxon>Prorocentraceae</taxon>
        <taxon>Prorocentrum</taxon>
    </lineage>
</organism>
<evidence type="ECO:0000313" key="2">
    <source>
        <dbReference type="EMBL" id="CAK0861535.1"/>
    </source>
</evidence>
<dbReference type="EMBL" id="CAUYUJ010016068">
    <property type="protein sequence ID" value="CAK0861535.1"/>
    <property type="molecule type" value="Genomic_DNA"/>
</dbReference>
<dbReference type="Proteomes" id="UP001189429">
    <property type="component" value="Unassembled WGS sequence"/>
</dbReference>
<name>A0ABN9UNQ3_9DINO</name>
<sequence length="134" mass="13641">MATPAPRPRRPNRSAAERGAQYRRADGRATEHLVAAFAAIDARRGQRFSGLAQALRMALQGAHPAAGGLQDAVDDLGAALADRRSRVVYLEATLAPPCPAEAGVDVAALDTTIEELGASAAADPRGGGGGDDSG</sequence>
<keyword evidence="3" id="KW-1185">Reference proteome</keyword>